<keyword evidence="7" id="KW-1185">Reference proteome</keyword>
<evidence type="ECO:0000256" key="1">
    <source>
        <dbReference type="ARBA" id="ARBA00010164"/>
    </source>
</evidence>
<dbReference type="PANTHER" id="PTHR37419:SF1">
    <property type="entry name" value="SERINE_THREONINE-PROTEIN KINASE TOXIN HIPA"/>
    <property type="match status" value="1"/>
</dbReference>
<sequence>MGRRRQTTDLHVFMNGLTVGTLTRQPNGVLAFSYHLDWLQSDRCRPISLSMPLRLPPYRGGVVENFFDNLLPDSLPIRRRLQARFGAPSDRCFDLLWHIGRDCVGALQLSPDKAAPEVRKITCRPLRDSEIAEILKNYRTMPLGMRDDEDFRISLAGAQEKTAFLHVNGQWHLPLGPTPSSHIFKLPIGRIEQSGLDLSDSVENEWLCHQILQAYGLPVARVEMARFDDVKALVVERFDRRWATDGSWLMRLPQEDMCQALNIPPALKYESQGGPGMAPIMDLLLGSVTSLEDRRTFIATNVLFWMLAAIDGHAKNFSIFLLPENRFRLTPNYDVISAWPLVSQKQLAVPKLKMAMALTGRNRHYEWNRMLYRHWLTTAGQCRFPAEEMAAIIDEMMARLDEVIAQVAARLPATFPAAVAEPVFAGMRQAREQMTQSK</sequence>
<dbReference type="InterPro" id="IPR017508">
    <property type="entry name" value="HipA_N1"/>
</dbReference>
<accession>A0A5D3WLT2</accession>
<dbReference type="Proteomes" id="UP000324159">
    <property type="component" value="Unassembled WGS sequence"/>
</dbReference>
<gene>
    <name evidence="6" type="ORF">EDC39_103247</name>
</gene>
<dbReference type="OrthoDB" id="9805913at2"/>
<evidence type="ECO:0000313" key="7">
    <source>
        <dbReference type="Proteomes" id="UP000324159"/>
    </source>
</evidence>
<keyword evidence="3 6" id="KW-0418">Kinase</keyword>
<reference evidence="6 7" key="1">
    <citation type="submission" date="2019-07" db="EMBL/GenBank/DDBJ databases">
        <title>Genomic Encyclopedia of Type Strains, Phase IV (KMG-IV): sequencing the most valuable type-strain genomes for metagenomic binning, comparative biology and taxonomic classification.</title>
        <authorList>
            <person name="Goeker M."/>
        </authorList>
    </citation>
    <scope>NUCLEOTIDE SEQUENCE [LARGE SCALE GENOMIC DNA]</scope>
    <source>
        <strain evidence="6 7">SS015</strain>
    </source>
</reference>
<evidence type="ECO:0000259" key="5">
    <source>
        <dbReference type="Pfam" id="PF13657"/>
    </source>
</evidence>
<dbReference type="InterPro" id="IPR052028">
    <property type="entry name" value="HipA_Ser/Thr_kinase"/>
</dbReference>
<evidence type="ECO:0000256" key="2">
    <source>
        <dbReference type="ARBA" id="ARBA00022679"/>
    </source>
</evidence>
<name>A0A5D3WLT2_9BACT</name>
<dbReference type="EMBL" id="VNIB01000003">
    <property type="protein sequence ID" value="TYO99401.1"/>
    <property type="molecule type" value="Genomic_DNA"/>
</dbReference>
<feature type="domain" description="HipA-like C-terminal" evidence="4">
    <location>
        <begin position="153"/>
        <end position="402"/>
    </location>
</feature>
<evidence type="ECO:0000313" key="6">
    <source>
        <dbReference type="EMBL" id="TYO99401.1"/>
    </source>
</evidence>
<protein>
    <submittedName>
        <fullName evidence="6">Serine/threonine-protein kinase HipA</fullName>
    </submittedName>
</protein>
<dbReference type="InterPro" id="IPR012893">
    <property type="entry name" value="HipA-like_C"/>
</dbReference>
<comment type="caution">
    <text evidence="6">The sequence shown here is derived from an EMBL/GenBank/DDBJ whole genome shotgun (WGS) entry which is preliminary data.</text>
</comment>
<evidence type="ECO:0000256" key="3">
    <source>
        <dbReference type="ARBA" id="ARBA00022777"/>
    </source>
</evidence>
<organism evidence="6 7">
    <name type="scientific">Geothermobacter ehrlichii</name>
    <dbReference type="NCBI Taxonomy" id="213224"/>
    <lineage>
        <taxon>Bacteria</taxon>
        <taxon>Pseudomonadati</taxon>
        <taxon>Thermodesulfobacteriota</taxon>
        <taxon>Desulfuromonadia</taxon>
        <taxon>Desulfuromonadales</taxon>
        <taxon>Geothermobacteraceae</taxon>
        <taxon>Geothermobacter</taxon>
    </lineage>
</organism>
<dbReference type="Pfam" id="PF07804">
    <property type="entry name" value="HipA_C"/>
    <property type="match status" value="1"/>
</dbReference>
<dbReference type="GO" id="GO:0004674">
    <property type="term" value="F:protein serine/threonine kinase activity"/>
    <property type="evidence" value="ECO:0007669"/>
    <property type="project" value="TreeGrafter"/>
</dbReference>
<dbReference type="RefSeq" id="WP_148895313.1">
    <property type="nucleotide sequence ID" value="NZ_VNIB01000003.1"/>
</dbReference>
<evidence type="ECO:0000259" key="4">
    <source>
        <dbReference type="Pfam" id="PF07804"/>
    </source>
</evidence>
<proteinExistence type="inferred from homology"/>
<feature type="domain" description="HipA N-terminal subdomain 1" evidence="5">
    <location>
        <begin position="10"/>
        <end position="109"/>
    </location>
</feature>
<dbReference type="NCBIfam" id="TIGR03071">
    <property type="entry name" value="couple_hipA"/>
    <property type="match status" value="1"/>
</dbReference>
<dbReference type="PANTHER" id="PTHR37419">
    <property type="entry name" value="SERINE/THREONINE-PROTEIN KINASE TOXIN HIPA"/>
    <property type="match status" value="1"/>
</dbReference>
<dbReference type="Pfam" id="PF13657">
    <property type="entry name" value="Couple_hipA"/>
    <property type="match status" value="1"/>
</dbReference>
<dbReference type="AlphaFoldDB" id="A0A5D3WLT2"/>
<dbReference type="GO" id="GO:0005829">
    <property type="term" value="C:cytosol"/>
    <property type="evidence" value="ECO:0007669"/>
    <property type="project" value="TreeGrafter"/>
</dbReference>
<keyword evidence="2" id="KW-0808">Transferase</keyword>
<dbReference type="CDD" id="cd17808">
    <property type="entry name" value="HipA_Ec_like"/>
    <property type="match status" value="1"/>
</dbReference>
<comment type="similarity">
    <text evidence="1">Belongs to the HipA Ser/Thr kinase family.</text>
</comment>